<evidence type="ECO:0000313" key="6">
    <source>
        <dbReference type="Proteomes" id="UP000006319"/>
    </source>
</evidence>
<gene>
    <name evidence="5" type="ORF">PCYB_123650</name>
</gene>
<dbReference type="Gene3D" id="1.10.10.750">
    <property type="entry name" value="Ypt/Rab-GAP domain of gyp1p, domain 1"/>
    <property type="match status" value="1"/>
</dbReference>
<sequence>MQTNDSVRNFAEDIQKIKTWNRIYEKKMELFHLKKLIQQEMAAASAGSAKQTEGAEGRGKTDGTNFSRDCKETTPTSVNSGKSKLSFFLTTPLSYDNYFNLKKSEKNGTTVCRKERGKGLSSAGSYAIGGASTNGAQNVPVKSEQTDDKPNGRATQWETENKEEGRSKSPTQKQYITSQVGSSYTGGRNKADEVGQSQKRGKNSQVSYVSSSTKGGLPNGIATLPNAIATLHNAIATLPNAIATLSLEKKKSYFTCMSKQLDGYIKEEVKNGVPDHLRGFVWQVLVESYEYKKESKLREKGHANERGSSRYQYYLSISNQYESAIKKDMNRTYPKHILFKNNYEQGQQILFNVLKAYSNYNTSLGYCQGMAFIVATFILYMNEEDAFFMLIALIEKYQLNDLFSSDMSLLNEDLFILDQLLLVYFPKIYVHMKKENVHSSMFASQWFVTLFSYSISIVYVVRIWDFFFIYSHSFIFKVALAYFKLQEEAILRESFEGILNRLKVLSKHVELDVLIDTALGLDLPQATIARLSAEYRAVRQHRGDAVRQHRGDAVRQCNGDAVQKVFGEVVHRKVEVFHEKGDELCEEGRIP</sequence>
<evidence type="ECO:0000256" key="2">
    <source>
        <dbReference type="SAM" id="MobiDB-lite"/>
    </source>
</evidence>
<dbReference type="RefSeq" id="XP_004223746.1">
    <property type="nucleotide sequence ID" value="XM_004223698.1"/>
</dbReference>
<dbReference type="VEuPathDB" id="PlasmoDB:PCYB_123650"/>
<dbReference type="KEGG" id="pcy:PCYB_123650"/>
<feature type="region of interest" description="Disordered" evidence="2">
    <location>
        <begin position="42"/>
        <end position="82"/>
    </location>
</feature>
<dbReference type="Pfam" id="PF00566">
    <property type="entry name" value="RabGAP-TBC"/>
    <property type="match status" value="1"/>
</dbReference>
<dbReference type="eggNOG" id="KOG1102">
    <property type="taxonomic scope" value="Eukaryota"/>
</dbReference>
<evidence type="ECO:0000256" key="1">
    <source>
        <dbReference type="ARBA" id="ARBA00022468"/>
    </source>
</evidence>
<dbReference type="GeneID" id="14694172"/>
<dbReference type="OrthoDB" id="294251at2759"/>
<evidence type="ECO:0000259" key="4">
    <source>
        <dbReference type="PROSITE" id="PS50086"/>
    </source>
</evidence>
<keyword evidence="3" id="KW-0812">Transmembrane</keyword>
<dbReference type="EMBL" id="DF157104">
    <property type="protein sequence ID" value="GAB67799.1"/>
    <property type="molecule type" value="Genomic_DNA"/>
</dbReference>
<keyword evidence="3" id="KW-1133">Transmembrane helix</keyword>
<evidence type="ECO:0000313" key="5">
    <source>
        <dbReference type="EMBL" id="GAB67799.1"/>
    </source>
</evidence>
<dbReference type="InterPro" id="IPR000195">
    <property type="entry name" value="Rab-GAP-TBC_dom"/>
</dbReference>
<feature type="compositionally biased region" description="Polar residues" evidence="2">
    <location>
        <begin position="195"/>
        <end position="214"/>
    </location>
</feature>
<dbReference type="OMA" id="VHSSMFA"/>
<dbReference type="InterPro" id="IPR035969">
    <property type="entry name" value="Rab-GAP_TBC_sf"/>
</dbReference>
<organism evidence="5 6">
    <name type="scientific">Plasmodium cynomolgi (strain B)</name>
    <dbReference type="NCBI Taxonomy" id="1120755"/>
    <lineage>
        <taxon>Eukaryota</taxon>
        <taxon>Sar</taxon>
        <taxon>Alveolata</taxon>
        <taxon>Apicomplexa</taxon>
        <taxon>Aconoidasida</taxon>
        <taxon>Haemosporida</taxon>
        <taxon>Plasmodiidae</taxon>
        <taxon>Plasmodium</taxon>
        <taxon>Plasmodium (Plasmodium)</taxon>
    </lineage>
</organism>
<dbReference type="SUPFAM" id="SSF47923">
    <property type="entry name" value="Ypt/Rab-GAP domain of gyp1p"/>
    <property type="match status" value="2"/>
</dbReference>
<keyword evidence="1" id="KW-0343">GTPase activation</keyword>
<feature type="transmembrane region" description="Helical" evidence="3">
    <location>
        <begin position="364"/>
        <end position="381"/>
    </location>
</feature>
<feature type="compositionally biased region" description="Polar residues" evidence="2">
    <location>
        <begin position="168"/>
        <end position="186"/>
    </location>
</feature>
<dbReference type="PROSITE" id="PS50086">
    <property type="entry name" value="TBC_RABGAP"/>
    <property type="match status" value="1"/>
</dbReference>
<proteinExistence type="predicted"/>
<protein>
    <submittedName>
        <fullName evidence="5">TBC domain containing protein</fullName>
    </submittedName>
</protein>
<name>K6UW11_PLACD</name>
<dbReference type="GO" id="GO:0031267">
    <property type="term" value="F:small GTPase binding"/>
    <property type="evidence" value="ECO:0007669"/>
    <property type="project" value="TreeGrafter"/>
</dbReference>
<dbReference type="Gene3D" id="1.10.8.270">
    <property type="entry name" value="putative rabgap domain of human tbc1 domain family member 14 like domains"/>
    <property type="match status" value="1"/>
</dbReference>
<feature type="compositionally biased region" description="Low complexity" evidence="2">
    <location>
        <begin position="119"/>
        <end position="131"/>
    </location>
</feature>
<keyword evidence="6" id="KW-1185">Reference proteome</keyword>
<feature type="domain" description="Rab-GAP TBC" evidence="4">
    <location>
        <begin position="272"/>
        <end position="471"/>
    </location>
</feature>
<dbReference type="SMART" id="SM00164">
    <property type="entry name" value="TBC"/>
    <property type="match status" value="1"/>
</dbReference>
<dbReference type="PhylomeDB" id="K6UW11"/>
<feature type="region of interest" description="Disordered" evidence="2">
    <location>
        <begin position="110"/>
        <end position="214"/>
    </location>
</feature>
<evidence type="ECO:0000256" key="3">
    <source>
        <dbReference type="SAM" id="Phobius"/>
    </source>
</evidence>
<dbReference type="AlphaFoldDB" id="K6UW11"/>
<dbReference type="InterPro" id="IPR050302">
    <property type="entry name" value="Rab_GAP_TBC_domain"/>
</dbReference>
<dbReference type="GO" id="GO:0005096">
    <property type="term" value="F:GTPase activator activity"/>
    <property type="evidence" value="ECO:0007669"/>
    <property type="project" value="UniProtKB-KW"/>
</dbReference>
<feature type="transmembrane region" description="Helical" evidence="3">
    <location>
        <begin position="442"/>
        <end position="461"/>
    </location>
</feature>
<dbReference type="FunFam" id="1.10.8.270:FF:000001">
    <property type="entry name" value="TBC1 domain family member 1"/>
    <property type="match status" value="1"/>
</dbReference>
<keyword evidence="3" id="KW-0472">Membrane</keyword>
<dbReference type="Gene3D" id="1.10.472.80">
    <property type="entry name" value="Ypt/Rab-GAP domain of gyp1p, domain 3"/>
    <property type="match status" value="1"/>
</dbReference>
<dbReference type="PANTHER" id="PTHR47219:SF9">
    <property type="entry name" value="GTPASE ACTIVATING PROTEIN AND CENTROSOME-ASSOCIATED, ISOFORM B"/>
    <property type="match status" value="1"/>
</dbReference>
<accession>K6UW11</accession>
<dbReference type="PANTHER" id="PTHR47219">
    <property type="entry name" value="RAB GTPASE-ACTIVATING PROTEIN 1-LIKE"/>
    <property type="match status" value="1"/>
</dbReference>
<reference evidence="5 6" key="1">
    <citation type="journal article" date="2012" name="Nat. Genet.">
        <title>Plasmodium cynomolgi genome sequences provide insight into Plasmodium vivax and the monkey malaria clade.</title>
        <authorList>
            <person name="Tachibana S."/>
            <person name="Sullivan S.A."/>
            <person name="Kawai S."/>
            <person name="Nakamura S."/>
            <person name="Kim H.R."/>
            <person name="Goto N."/>
            <person name="Arisue N."/>
            <person name="Palacpac N.M.Q."/>
            <person name="Honma H."/>
            <person name="Yagi M."/>
            <person name="Tougan T."/>
            <person name="Katakai Y."/>
            <person name="Kaneko O."/>
            <person name="Mita T."/>
            <person name="Kita K."/>
            <person name="Yasutomi Y."/>
            <person name="Sutton P.L."/>
            <person name="Shakhbatyan R."/>
            <person name="Horii T."/>
            <person name="Yasunaga T."/>
            <person name="Barnwell J.W."/>
            <person name="Escalante A.A."/>
            <person name="Carlton J.M."/>
            <person name="Tanabe K."/>
        </authorList>
    </citation>
    <scope>NUCLEOTIDE SEQUENCE [LARGE SCALE GENOMIC DNA]</scope>
    <source>
        <strain evidence="5 6">B</strain>
    </source>
</reference>
<feature type="compositionally biased region" description="Polar residues" evidence="2">
    <location>
        <begin position="62"/>
        <end position="82"/>
    </location>
</feature>
<dbReference type="Proteomes" id="UP000006319">
    <property type="component" value="Chromosome 12"/>
</dbReference>